<dbReference type="Proteomes" id="UP000799537">
    <property type="component" value="Unassembled WGS sequence"/>
</dbReference>
<name>A0A6A6CCG9_ZASCE</name>
<sequence length="204" mass="21710">MNKAIIPNPENQIFQKAANFAGWFVPGSAGIGLMAGQIGVGIGAAFGHASMVAKTLSKANLELFIPKGLEICIGHTKDLNNETGVSASSGGFRGSNDPETRLAEYGNSVAPLSVVYPRQQNIGRQDPIAMLARGIGSRDNQKKIGKANKDAQKGKKSKKGDSLEGDVKWLMVRKATPDSVAHWKQTLRQSEAALAEERAQANGR</sequence>
<protein>
    <submittedName>
        <fullName evidence="2">Uncharacterized protein</fullName>
    </submittedName>
</protein>
<feature type="compositionally biased region" description="Basic and acidic residues" evidence="1">
    <location>
        <begin position="139"/>
        <end position="164"/>
    </location>
</feature>
<dbReference type="RefSeq" id="XP_033664501.1">
    <property type="nucleotide sequence ID" value="XM_033808010.1"/>
</dbReference>
<dbReference type="EMBL" id="ML993608">
    <property type="protein sequence ID" value="KAF2163612.1"/>
    <property type="molecule type" value="Genomic_DNA"/>
</dbReference>
<feature type="region of interest" description="Disordered" evidence="1">
    <location>
        <begin position="134"/>
        <end position="164"/>
    </location>
</feature>
<dbReference type="OrthoDB" id="3068835at2759"/>
<evidence type="ECO:0000313" key="2">
    <source>
        <dbReference type="EMBL" id="KAF2163612.1"/>
    </source>
</evidence>
<evidence type="ECO:0000256" key="1">
    <source>
        <dbReference type="SAM" id="MobiDB-lite"/>
    </source>
</evidence>
<evidence type="ECO:0000313" key="3">
    <source>
        <dbReference type="Proteomes" id="UP000799537"/>
    </source>
</evidence>
<reference evidence="2" key="1">
    <citation type="journal article" date="2020" name="Stud. Mycol.">
        <title>101 Dothideomycetes genomes: a test case for predicting lifestyles and emergence of pathogens.</title>
        <authorList>
            <person name="Haridas S."/>
            <person name="Albert R."/>
            <person name="Binder M."/>
            <person name="Bloem J."/>
            <person name="Labutti K."/>
            <person name="Salamov A."/>
            <person name="Andreopoulos B."/>
            <person name="Baker S."/>
            <person name="Barry K."/>
            <person name="Bills G."/>
            <person name="Bluhm B."/>
            <person name="Cannon C."/>
            <person name="Castanera R."/>
            <person name="Culley D."/>
            <person name="Daum C."/>
            <person name="Ezra D."/>
            <person name="Gonzalez J."/>
            <person name="Henrissat B."/>
            <person name="Kuo A."/>
            <person name="Liang C."/>
            <person name="Lipzen A."/>
            <person name="Lutzoni F."/>
            <person name="Magnuson J."/>
            <person name="Mondo S."/>
            <person name="Nolan M."/>
            <person name="Ohm R."/>
            <person name="Pangilinan J."/>
            <person name="Park H.-J."/>
            <person name="Ramirez L."/>
            <person name="Alfaro M."/>
            <person name="Sun H."/>
            <person name="Tritt A."/>
            <person name="Yoshinaga Y."/>
            <person name="Zwiers L.-H."/>
            <person name="Turgeon B."/>
            <person name="Goodwin S."/>
            <person name="Spatafora J."/>
            <person name="Crous P."/>
            <person name="Grigoriev I."/>
        </authorList>
    </citation>
    <scope>NUCLEOTIDE SEQUENCE</scope>
    <source>
        <strain evidence="2">ATCC 36951</strain>
    </source>
</reference>
<organism evidence="2 3">
    <name type="scientific">Zasmidium cellare ATCC 36951</name>
    <dbReference type="NCBI Taxonomy" id="1080233"/>
    <lineage>
        <taxon>Eukaryota</taxon>
        <taxon>Fungi</taxon>
        <taxon>Dikarya</taxon>
        <taxon>Ascomycota</taxon>
        <taxon>Pezizomycotina</taxon>
        <taxon>Dothideomycetes</taxon>
        <taxon>Dothideomycetidae</taxon>
        <taxon>Mycosphaerellales</taxon>
        <taxon>Mycosphaerellaceae</taxon>
        <taxon>Zasmidium</taxon>
    </lineage>
</organism>
<dbReference type="GeneID" id="54561282"/>
<proteinExistence type="predicted"/>
<accession>A0A6A6CCG9</accession>
<dbReference type="AlphaFoldDB" id="A0A6A6CCG9"/>
<gene>
    <name evidence="2" type="ORF">M409DRAFT_26220</name>
</gene>
<keyword evidence="3" id="KW-1185">Reference proteome</keyword>